<evidence type="ECO:0000256" key="1">
    <source>
        <dbReference type="SAM" id="MobiDB-lite"/>
    </source>
</evidence>
<reference evidence="2 3" key="1">
    <citation type="journal article" date="2014" name="Nat. Genet.">
        <title>Genome sequence of the hot pepper provides insights into the evolution of pungency in Capsicum species.</title>
        <authorList>
            <person name="Kim S."/>
            <person name="Park M."/>
            <person name="Yeom S.I."/>
            <person name="Kim Y.M."/>
            <person name="Lee J.M."/>
            <person name="Lee H.A."/>
            <person name="Seo E."/>
            <person name="Choi J."/>
            <person name="Cheong K."/>
            <person name="Kim K.T."/>
            <person name="Jung K."/>
            <person name="Lee G.W."/>
            <person name="Oh S.K."/>
            <person name="Bae C."/>
            <person name="Kim S.B."/>
            <person name="Lee H.Y."/>
            <person name="Kim S.Y."/>
            <person name="Kim M.S."/>
            <person name="Kang B.C."/>
            <person name="Jo Y.D."/>
            <person name="Yang H.B."/>
            <person name="Jeong H.J."/>
            <person name="Kang W.H."/>
            <person name="Kwon J.K."/>
            <person name="Shin C."/>
            <person name="Lim J.Y."/>
            <person name="Park J.H."/>
            <person name="Huh J.H."/>
            <person name="Kim J.S."/>
            <person name="Kim B.D."/>
            <person name="Cohen O."/>
            <person name="Paran I."/>
            <person name="Suh M.C."/>
            <person name="Lee S.B."/>
            <person name="Kim Y.K."/>
            <person name="Shin Y."/>
            <person name="Noh S.J."/>
            <person name="Park J."/>
            <person name="Seo Y.S."/>
            <person name="Kwon S.Y."/>
            <person name="Kim H.A."/>
            <person name="Park J.M."/>
            <person name="Kim H.J."/>
            <person name="Choi S.B."/>
            <person name="Bosland P.W."/>
            <person name="Reeves G."/>
            <person name="Jo S.H."/>
            <person name="Lee B.W."/>
            <person name="Cho H.T."/>
            <person name="Choi H.S."/>
            <person name="Lee M.S."/>
            <person name="Yu Y."/>
            <person name="Do Choi Y."/>
            <person name="Park B.S."/>
            <person name="van Deynze A."/>
            <person name="Ashrafi H."/>
            <person name="Hill T."/>
            <person name="Kim W.T."/>
            <person name="Pai H.S."/>
            <person name="Ahn H.K."/>
            <person name="Yeam I."/>
            <person name="Giovannoni J.J."/>
            <person name="Rose J.K."/>
            <person name="Sorensen I."/>
            <person name="Lee S.J."/>
            <person name="Kim R.W."/>
            <person name="Choi I.Y."/>
            <person name="Choi B.S."/>
            <person name="Lim J.S."/>
            <person name="Lee Y.H."/>
            <person name="Choi D."/>
        </authorList>
    </citation>
    <scope>NUCLEOTIDE SEQUENCE [LARGE SCALE GENOMIC DNA]</scope>
    <source>
        <strain evidence="3">cv. CM334</strain>
    </source>
</reference>
<keyword evidence="3" id="KW-1185">Reference proteome</keyword>
<dbReference type="EMBL" id="AYRZ02000005">
    <property type="protein sequence ID" value="PHT82150.1"/>
    <property type="molecule type" value="Genomic_DNA"/>
</dbReference>
<evidence type="ECO:0000313" key="3">
    <source>
        <dbReference type="Proteomes" id="UP000222542"/>
    </source>
</evidence>
<dbReference type="Proteomes" id="UP000222542">
    <property type="component" value="Unassembled WGS sequence"/>
</dbReference>
<feature type="region of interest" description="Disordered" evidence="1">
    <location>
        <begin position="1"/>
        <end position="27"/>
    </location>
</feature>
<sequence length="176" mass="19808">MTSSQEEDHAKPNGNHSPSPENDLGNEIERLPDNQEFTFDLLPEICLHQISSFPFHQSQCLLKHRDDFTLSTWYNEGLNVENTALPNIPKFDSSAGILMHDLSFMDQDDRTTIGTRGGTTEFDALPSRTTVVAQFLQGTSTLIPISEDTGDLSLNIILEGKTKKYAPNYFCLKYCY</sequence>
<feature type="compositionally biased region" description="Basic and acidic residues" evidence="1">
    <location>
        <begin position="1"/>
        <end position="11"/>
    </location>
</feature>
<dbReference type="Gramene" id="PHT82150">
    <property type="protein sequence ID" value="PHT82150"/>
    <property type="gene ID" value="T459_15165"/>
</dbReference>
<accession>A0A2G2ZJI4</accession>
<proteinExistence type="predicted"/>
<comment type="caution">
    <text evidence="2">The sequence shown here is derived from an EMBL/GenBank/DDBJ whole genome shotgun (WGS) entry which is preliminary data.</text>
</comment>
<protein>
    <submittedName>
        <fullName evidence="2">Uncharacterized protein</fullName>
    </submittedName>
</protein>
<reference evidence="2 3" key="2">
    <citation type="journal article" date="2017" name="Genome Biol.">
        <title>New reference genome sequences of hot pepper reveal the massive evolution of plant disease-resistance genes by retroduplication.</title>
        <authorList>
            <person name="Kim S."/>
            <person name="Park J."/>
            <person name="Yeom S.I."/>
            <person name="Kim Y.M."/>
            <person name="Seo E."/>
            <person name="Kim K.T."/>
            <person name="Kim M.S."/>
            <person name="Lee J.M."/>
            <person name="Cheong K."/>
            <person name="Shin H.S."/>
            <person name="Kim S.B."/>
            <person name="Han K."/>
            <person name="Lee J."/>
            <person name="Park M."/>
            <person name="Lee H.A."/>
            <person name="Lee H.Y."/>
            <person name="Lee Y."/>
            <person name="Oh S."/>
            <person name="Lee J.H."/>
            <person name="Choi E."/>
            <person name="Choi E."/>
            <person name="Lee S.E."/>
            <person name="Jeon J."/>
            <person name="Kim H."/>
            <person name="Choi G."/>
            <person name="Song H."/>
            <person name="Lee J."/>
            <person name="Lee S.C."/>
            <person name="Kwon J.K."/>
            <person name="Lee H.Y."/>
            <person name="Koo N."/>
            <person name="Hong Y."/>
            <person name="Kim R.W."/>
            <person name="Kang W.H."/>
            <person name="Huh J.H."/>
            <person name="Kang B.C."/>
            <person name="Yang T.J."/>
            <person name="Lee Y.H."/>
            <person name="Bennetzen J.L."/>
            <person name="Choi D."/>
        </authorList>
    </citation>
    <scope>NUCLEOTIDE SEQUENCE [LARGE SCALE GENOMIC DNA]</scope>
    <source>
        <strain evidence="3">cv. CM334</strain>
    </source>
</reference>
<name>A0A2G2ZJI4_CAPAN</name>
<gene>
    <name evidence="2" type="ORF">T459_15165</name>
</gene>
<organism evidence="2 3">
    <name type="scientific">Capsicum annuum</name>
    <name type="common">Capsicum pepper</name>
    <dbReference type="NCBI Taxonomy" id="4072"/>
    <lineage>
        <taxon>Eukaryota</taxon>
        <taxon>Viridiplantae</taxon>
        <taxon>Streptophyta</taxon>
        <taxon>Embryophyta</taxon>
        <taxon>Tracheophyta</taxon>
        <taxon>Spermatophyta</taxon>
        <taxon>Magnoliopsida</taxon>
        <taxon>eudicotyledons</taxon>
        <taxon>Gunneridae</taxon>
        <taxon>Pentapetalae</taxon>
        <taxon>asterids</taxon>
        <taxon>lamiids</taxon>
        <taxon>Solanales</taxon>
        <taxon>Solanaceae</taxon>
        <taxon>Solanoideae</taxon>
        <taxon>Capsiceae</taxon>
        <taxon>Capsicum</taxon>
    </lineage>
</organism>
<dbReference type="STRING" id="4072.A0A2G2ZJI4"/>
<dbReference type="AlphaFoldDB" id="A0A2G2ZJI4"/>
<evidence type="ECO:0000313" key="2">
    <source>
        <dbReference type="EMBL" id="PHT82150.1"/>
    </source>
</evidence>